<dbReference type="InterPro" id="IPR012373">
    <property type="entry name" value="Ferrdict_sens_TM"/>
</dbReference>
<evidence type="ECO:0000313" key="3">
    <source>
        <dbReference type="EMBL" id="HBU96543.1"/>
    </source>
</evidence>
<evidence type="ECO:0000313" key="5">
    <source>
        <dbReference type="Proteomes" id="UP000264179"/>
    </source>
</evidence>
<dbReference type="PANTHER" id="PTHR30273">
    <property type="entry name" value="PERIPLASMIC SIGNAL SENSOR AND SIGMA FACTOR ACTIVATOR FECR-RELATED"/>
    <property type="match status" value="1"/>
</dbReference>
<dbReference type="GO" id="GO:0016989">
    <property type="term" value="F:sigma factor antagonist activity"/>
    <property type="evidence" value="ECO:0007669"/>
    <property type="project" value="TreeGrafter"/>
</dbReference>
<evidence type="ECO:0000313" key="4">
    <source>
        <dbReference type="EMBL" id="HCW65866.1"/>
    </source>
</evidence>
<dbReference type="PIRSF" id="PIRSF018266">
    <property type="entry name" value="FecR"/>
    <property type="match status" value="1"/>
</dbReference>
<evidence type="ECO:0000313" key="6">
    <source>
        <dbReference type="Proteomes" id="UP000264753"/>
    </source>
</evidence>
<dbReference type="Pfam" id="PF16220">
    <property type="entry name" value="DUF4880"/>
    <property type="match status" value="1"/>
</dbReference>
<dbReference type="RefSeq" id="WP_276650879.1">
    <property type="nucleotide sequence ID" value="NZ_DOOG01000015.1"/>
</dbReference>
<dbReference type="EMBL" id="DOOG01000015">
    <property type="protein sequence ID" value="HBU96543.1"/>
    <property type="molecule type" value="Genomic_DNA"/>
</dbReference>
<organism evidence="3 6">
    <name type="scientific">Thalassospira lucentensis</name>
    <dbReference type="NCBI Taxonomy" id="168935"/>
    <lineage>
        <taxon>Bacteria</taxon>
        <taxon>Pseudomonadati</taxon>
        <taxon>Pseudomonadota</taxon>
        <taxon>Alphaproteobacteria</taxon>
        <taxon>Rhodospirillales</taxon>
        <taxon>Thalassospiraceae</taxon>
        <taxon>Thalassospira</taxon>
    </lineage>
</organism>
<comment type="caution">
    <text evidence="3">The sequence shown here is derived from an EMBL/GenBank/DDBJ whole genome shotgun (WGS) entry which is preliminary data.</text>
</comment>
<dbReference type="Pfam" id="PF04773">
    <property type="entry name" value="FecR"/>
    <property type="match status" value="1"/>
</dbReference>
<dbReference type="PANTHER" id="PTHR30273:SF2">
    <property type="entry name" value="PROTEIN FECR"/>
    <property type="match status" value="1"/>
</dbReference>
<dbReference type="InterPro" id="IPR032623">
    <property type="entry name" value="FecR_N"/>
</dbReference>
<evidence type="ECO:0000259" key="1">
    <source>
        <dbReference type="Pfam" id="PF04773"/>
    </source>
</evidence>
<dbReference type="Proteomes" id="UP000264753">
    <property type="component" value="Unassembled WGS sequence"/>
</dbReference>
<dbReference type="AlphaFoldDB" id="A0A358HMY0"/>
<dbReference type="Proteomes" id="UP000264179">
    <property type="component" value="Unassembled WGS sequence"/>
</dbReference>
<name>A0A358HMY0_9PROT</name>
<dbReference type="EMBL" id="DPOP01000016">
    <property type="protein sequence ID" value="HCW65866.1"/>
    <property type="molecule type" value="Genomic_DNA"/>
</dbReference>
<feature type="domain" description="FecR protein" evidence="1">
    <location>
        <begin position="115"/>
        <end position="207"/>
    </location>
</feature>
<evidence type="ECO:0000259" key="2">
    <source>
        <dbReference type="Pfam" id="PF16220"/>
    </source>
</evidence>
<reference evidence="5 6" key="1">
    <citation type="journal article" date="2018" name="Nat. Biotechnol.">
        <title>A standardized bacterial taxonomy based on genome phylogeny substantially revises the tree of life.</title>
        <authorList>
            <person name="Parks D.H."/>
            <person name="Chuvochina M."/>
            <person name="Waite D.W."/>
            <person name="Rinke C."/>
            <person name="Skarshewski A."/>
            <person name="Chaumeil P.A."/>
            <person name="Hugenholtz P."/>
        </authorList>
    </citation>
    <scope>NUCLEOTIDE SEQUENCE [LARGE SCALE GENOMIC DNA]</scope>
    <source>
        <strain evidence="3">UBA8707</strain>
        <strain evidence="4">UBA9881</strain>
    </source>
</reference>
<dbReference type="InterPro" id="IPR006860">
    <property type="entry name" value="FecR"/>
</dbReference>
<sequence length="319" mass="34069">MQDHHEPTEQQKDQAALWHAKRAGGSLSAADEVAFDAWLNSDRGNRLAFDQMRVLWAQVEEPARRVSNVRPKIGMLGILSSIRSRRALGGLVGTAAIACGIFLVNPDIATNMYADIVTDKATVTDIDLPDGSIVRLAANSALATDFSSGHREVELLRGQAFFDVVHRNGDPFRVHTGDVSVRVVGTRFNVDYLSGNTVVAVQEGAVRVSSQADIDGVLLGPGQQVAVGLSSLIVTDAGNLEPVLSWMQGRLSVRNVRVDDLVTRLDNLADGRVVAFGSIATRKISGSFPTTDIAGSVETIAAAVGGTVVRTSPWLTVIY</sequence>
<accession>A0A358HMY0</accession>
<feature type="domain" description="FecR N-terminal" evidence="2">
    <location>
        <begin position="13"/>
        <end position="53"/>
    </location>
</feature>
<dbReference type="Gene3D" id="2.60.120.1440">
    <property type="match status" value="1"/>
</dbReference>
<protein>
    <submittedName>
        <fullName evidence="3">Iron dicitrate transport regulator FecR</fullName>
    </submittedName>
</protein>
<proteinExistence type="predicted"/>
<gene>
    <name evidence="3" type="ORF">DEF21_01390</name>
    <name evidence="4" type="ORF">DHR80_01375</name>
</gene>